<dbReference type="GO" id="GO:0022857">
    <property type="term" value="F:transmembrane transporter activity"/>
    <property type="evidence" value="ECO:0007669"/>
    <property type="project" value="InterPro"/>
</dbReference>
<feature type="transmembrane region" description="Helical" evidence="3">
    <location>
        <begin position="221"/>
        <end position="239"/>
    </location>
</feature>
<evidence type="ECO:0008006" key="6">
    <source>
        <dbReference type="Google" id="ProtNLM"/>
    </source>
</evidence>
<evidence type="ECO:0000256" key="1">
    <source>
        <dbReference type="ARBA" id="ARBA00004141"/>
    </source>
</evidence>
<dbReference type="InterPro" id="IPR050327">
    <property type="entry name" value="Proton-linked_MCT"/>
</dbReference>
<feature type="transmembrane region" description="Helical" evidence="3">
    <location>
        <begin position="460"/>
        <end position="476"/>
    </location>
</feature>
<keyword evidence="3" id="KW-1133">Transmembrane helix</keyword>
<keyword evidence="5" id="KW-1185">Reference proteome</keyword>
<evidence type="ECO:0000256" key="2">
    <source>
        <dbReference type="ARBA" id="ARBA00006727"/>
    </source>
</evidence>
<protein>
    <recommendedName>
        <fullName evidence="6">Major facilitator superfamily (MFS) profile domain-containing protein</fullName>
    </recommendedName>
</protein>
<dbReference type="KEGG" id="bnn:FOA43_000251"/>
<comment type="similarity">
    <text evidence="2">Belongs to the major facilitator superfamily. Monocarboxylate porter (TC 2.A.1.13) family.</text>
</comment>
<dbReference type="GeneID" id="62193652"/>
<dbReference type="Proteomes" id="UP000662931">
    <property type="component" value="Chromosome 1"/>
</dbReference>
<feature type="transmembrane region" description="Helical" evidence="3">
    <location>
        <begin position="488"/>
        <end position="506"/>
    </location>
</feature>
<feature type="transmembrane region" description="Helical" evidence="3">
    <location>
        <begin position="148"/>
        <end position="171"/>
    </location>
</feature>
<dbReference type="AlphaFoldDB" id="A0A875RSX1"/>
<dbReference type="PANTHER" id="PTHR11360:SF315">
    <property type="entry name" value="TRANSPORTER MCH2-RELATED"/>
    <property type="match status" value="1"/>
</dbReference>
<feature type="transmembrane region" description="Helical" evidence="3">
    <location>
        <begin position="245"/>
        <end position="265"/>
    </location>
</feature>
<evidence type="ECO:0000313" key="4">
    <source>
        <dbReference type="EMBL" id="QPG72947.1"/>
    </source>
</evidence>
<dbReference type="OrthoDB" id="2213137at2759"/>
<proteinExistence type="inferred from homology"/>
<evidence type="ECO:0000313" key="5">
    <source>
        <dbReference type="Proteomes" id="UP000662931"/>
    </source>
</evidence>
<dbReference type="SUPFAM" id="SSF103473">
    <property type="entry name" value="MFS general substrate transporter"/>
    <property type="match status" value="1"/>
</dbReference>
<comment type="subcellular location">
    <subcellularLocation>
        <location evidence="1">Membrane</location>
        <topology evidence="1">Multi-pass membrane protein</topology>
    </subcellularLocation>
</comment>
<dbReference type="InterPro" id="IPR011701">
    <property type="entry name" value="MFS"/>
</dbReference>
<feature type="transmembrane region" description="Helical" evidence="3">
    <location>
        <begin position="191"/>
        <end position="209"/>
    </location>
</feature>
<evidence type="ECO:0000256" key="3">
    <source>
        <dbReference type="SAM" id="Phobius"/>
    </source>
</evidence>
<dbReference type="Gene3D" id="1.20.1250.20">
    <property type="entry name" value="MFS general substrate transporter like domains"/>
    <property type="match status" value="2"/>
</dbReference>
<dbReference type="PANTHER" id="PTHR11360">
    <property type="entry name" value="MONOCARBOXYLATE TRANSPORTER"/>
    <property type="match status" value="1"/>
</dbReference>
<dbReference type="EMBL" id="CP064812">
    <property type="protein sequence ID" value="QPG72947.1"/>
    <property type="molecule type" value="Genomic_DNA"/>
</dbReference>
<dbReference type="Pfam" id="PF07690">
    <property type="entry name" value="MFS_1"/>
    <property type="match status" value="1"/>
</dbReference>
<accession>A0A875RSX1</accession>
<dbReference type="GO" id="GO:0016020">
    <property type="term" value="C:membrane"/>
    <property type="evidence" value="ECO:0007669"/>
    <property type="project" value="UniProtKB-SubCell"/>
</dbReference>
<organism evidence="4 5">
    <name type="scientific">Eeniella nana</name>
    <name type="common">Yeast</name>
    <name type="synonym">Brettanomyces nanus</name>
    <dbReference type="NCBI Taxonomy" id="13502"/>
    <lineage>
        <taxon>Eukaryota</taxon>
        <taxon>Fungi</taxon>
        <taxon>Dikarya</taxon>
        <taxon>Ascomycota</taxon>
        <taxon>Saccharomycotina</taxon>
        <taxon>Pichiomycetes</taxon>
        <taxon>Pichiales</taxon>
        <taxon>Pichiaceae</taxon>
        <taxon>Brettanomyces</taxon>
    </lineage>
</organism>
<keyword evidence="3" id="KW-0812">Transmembrane</keyword>
<reference evidence="4" key="1">
    <citation type="submission" date="2020-10" db="EMBL/GenBank/DDBJ databases">
        <authorList>
            <person name="Roach M.J.R."/>
        </authorList>
    </citation>
    <scope>NUCLEOTIDE SEQUENCE</scope>
    <source>
        <strain evidence="4">CBS 1945</strain>
    </source>
</reference>
<dbReference type="RefSeq" id="XP_038776512.1">
    <property type="nucleotide sequence ID" value="XM_038920584.1"/>
</dbReference>
<sequence length="568" mass="62731">MSLSSRSSLETDHSGLDLENNEIAPIQSLSSSLSHPAYRVRSFGSSLASKVSRVNTLRRNISTNIRSAAERIQDDSAKHAKDEAIKRSTRLGRGMSNLGLEEAIRIATYRSENQLSLSPENKEEEADLEKVVTGEVSGENVPPQDKGYAWVMAGCGFMLLFATWGANGAYGVFLSYWINNQTFPGGTAKDYALIGSMVLCLSQSLAPLAQMLSAIVGIRPVMIVGVILQFLGFILGSYAKTLTQLYLTQGFILGLGVSLVFNPMNTLMPEWFDKKRGISSGITVSASGVGGVLFSLASQSLINDTGNFRWSLRMIGIICVVFEIILTILTKPRIPKRRLKTVHEIRTRASVMFNVRIVKLCQQVGSDMTAIFNGCQAIGRLAIGLCSDYTGRVNLALILNVVMIVLIFAMWINSFSYTCVLMYSILSGLTFGSASTLNQPILADQVEPELFPSAWSFENFFMGIWSLVVEVITLGLRDEGKKRPFIRSQICAGFFSVGGLFFLIPIRELKIRLFLEKNLNKTDQTLAKDIDLTTEDTALLEKRKAHYNKMLQPGIHAYFKRLIHPIAV</sequence>
<feature type="transmembrane region" description="Helical" evidence="3">
    <location>
        <begin position="310"/>
        <end position="330"/>
    </location>
</feature>
<feature type="transmembrane region" description="Helical" evidence="3">
    <location>
        <begin position="397"/>
        <end position="426"/>
    </location>
</feature>
<feature type="transmembrane region" description="Helical" evidence="3">
    <location>
        <begin position="277"/>
        <end position="298"/>
    </location>
</feature>
<dbReference type="InterPro" id="IPR036259">
    <property type="entry name" value="MFS_trans_sf"/>
</dbReference>
<name>A0A875RSX1_EENNA</name>
<gene>
    <name evidence="4" type="ORF">FOA43_000251</name>
</gene>
<keyword evidence="3" id="KW-0472">Membrane</keyword>